<keyword evidence="8" id="KW-1185">Reference proteome</keyword>
<feature type="domain" description="Mechanosensitive ion channel MscS" evidence="6">
    <location>
        <begin position="101"/>
        <end position="175"/>
    </location>
</feature>
<reference evidence="7" key="1">
    <citation type="submission" date="2022-09" db="EMBL/GenBank/DDBJ databases">
        <title>Aureispira anguillicida sp. nov., isolated from Leptocephalus of Japanese eel Anguilla japonica.</title>
        <authorList>
            <person name="Yuasa K."/>
            <person name="Mekata T."/>
            <person name="Ikunari K."/>
        </authorList>
    </citation>
    <scope>NUCLEOTIDE SEQUENCE</scope>
    <source>
        <strain evidence="7">EL160426</strain>
    </source>
</reference>
<dbReference type="PANTHER" id="PTHR30566">
    <property type="entry name" value="YNAI-RELATED MECHANOSENSITIVE ION CHANNEL"/>
    <property type="match status" value="1"/>
</dbReference>
<dbReference type="Proteomes" id="UP001060919">
    <property type="component" value="Chromosome"/>
</dbReference>
<dbReference type="InterPro" id="IPR006685">
    <property type="entry name" value="MscS_channel_2nd"/>
</dbReference>
<proteinExistence type="predicted"/>
<dbReference type="GO" id="GO:0008381">
    <property type="term" value="F:mechanosensitive monoatomic ion channel activity"/>
    <property type="evidence" value="ECO:0007669"/>
    <property type="project" value="UniProtKB-ARBA"/>
</dbReference>
<dbReference type="Gene3D" id="2.30.30.60">
    <property type="match status" value="1"/>
</dbReference>
<sequence>MDVILEWFHQFSDGLTETESKGLTTFIIVLLLWLFQRLMVRSIMKLQNDLAIRYTWRKSLTYGVYLIGIVAIALVWANHFGDFATYLGLLSAGLAIAFQDPIVNMAGWYFILLQKPFKVGDRIQVDNQIGDVVDINLFQFSIVEVGNWVGDEQSTGRIIHIPNSKIFKTPLANYNEGLDYIWNEIKVLVTFESNWKKCKEVLENTLNVHAPKVSEHAKKELQSASGKYLIYYHKVTPIVYTSVEDSGVLLTLRYLCEPKKRRNTTSFLWEKILDEFNHPDNIDMDFAYPTRRAVTTGDGVKAATGD</sequence>
<accession>A0A915YI91</accession>
<feature type="transmembrane region" description="Helical" evidence="5">
    <location>
        <begin position="60"/>
        <end position="77"/>
    </location>
</feature>
<keyword evidence="4 5" id="KW-0472">Membrane</keyword>
<dbReference type="Gene3D" id="3.30.70.100">
    <property type="match status" value="1"/>
</dbReference>
<name>A0A915YI91_9BACT</name>
<evidence type="ECO:0000259" key="6">
    <source>
        <dbReference type="Pfam" id="PF00924"/>
    </source>
</evidence>
<keyword evidence="2 5" id="KW-0812">Transmembrane</keyword>
<evidence type="ECO:0000313" key="7">
    <source>
        <dbReference type="EMBL" id="BDS13678.1"/>
    </source>
</evidence>
<dbReference type="Pfam" id="PF00924">
    <property type="entry name" value="MS_channel_2nd"/>
    <property type="match status" value="1"/>
</dbReference>
<dbReference type="GO" id="GO:0016020">
    <property type="term" value="C:membrane"/>
    <property type="evidence" value="ECO:0007669"/>
    <property type="project" value="UniProtKB-SubCell"/>
</dbReference>
<dbReference type="RefSeq" id="WP_264788936.1">
    <property type="nucleotide sequence ID" value="NZ_AP026867.1"/>
</dbReference>
<evidence type="ECO:0000313" key="8">
    <source>
        <dbReference type="Proteomes" id="UP001060919"/>
    </source>
</evidence>
<dbReference type="Gene3D" id="1.10.287.1260">
    <property type="match status" value="1"/>
</dbReference>
<organism evidence="7 8">
    <name type="scientific">Aureispira anguillae</name>
    <dbReference type="NCBI Taxonomy" id="2864201"/>
    <lineage>
        <taxon>Bacteria</taxon>
        <taxon>Pseudomonadati</taxon>
        <taxon>Bacteroidota</taxon>
        <taxon>Saprospiria</taxon>
        <taxon>Saprospirales</taxon>
        <taxon>Saprospiraceae</taxon>
        <taxon>Aureispira</taxon>
    </lineage>
</organism>
<dbReference type="PANTHER" id="PTHR30566:SF5">
    <property type="entry name" value="MECHANOSENSITIVE ION CHANNEL PROTEIN 1, MITOCHONDRIAL-RELATED"/>
    <property type="match status" value="1"/>
</dbReference>
<dbReference type="InterPro" id="IPR023408">
    <property type="entry name" value="MscS_beta-dom_sf"/>
</dbReference>
<evidence type="ECO:0000256" key="3">
    <source>
        <dbReference type="ARBA" id="ARBA00022989"/>
    </source>
</evidence>
<dbReference type="SUPFAM" id="SSF50182">
    <property type="entry name" value="Sm-like ribonucleoproteins"/>
    <property type="match status" value="1"/>
</dbReference>
<gene>
    <name evidence="7" type="ORF">AsAng_0044190</name>
</gene>
<evidence type="ECO:0000256" key="1">
    <source>
        <dbReference type="ARBA" id="ARBA00004370"/>
    </source>
</evidence>
<evidence type="ECO:0000256" key="2">
    <source>
        <dbReference type="ARBA" id="ARBA00022692"/>
    </source>
</evidence>
<evidence type="ECO:0000256" key="5">
    <source>
        <dbReference type="SAM" id="Phobius"/>
    </source>
</evidence>
<evidence type="ECO:0000256" key="4">
    <source>
        <dbReference type="ARBA" id="ARBA00023136"/>
    </source>
</evidence>
<feature type="transmembrane region" description="Helical" evidence="5">
    <location>
        <begin position="20"/>
        <end position="40"/>
    </location>
</feature>
<protein>
    <submittedName>
        <fullName evidence="7">Mechanosensitive ion channel family protein</fullName>
    </submittedName>
</protein>
<dbReference type="AlphaFoldDB" id="A0A915YI91"/>
<keyword evidence="3 5" id="KW-1133">Transmembrane helix</keyword>
<dbReference type="KEGG" id="aup:AsAng_0044190"/>
<comment type="subcellular location">
    <subcellularLocation>
        <location evidence="1">Membrane</location>
    </subcellularLocation>
</comment>
<dbReference type="InterPro" id="IPR010920">
    <property type="entry name" value="LSM_dom_sf"/>
</dbReference>
<dbReference type="EMBL" id="AP026867">
    <property type="protein sequence ID" value="BDS13678.1"/>
    <property type="molecule type" value="Genomic_DNA"/>
</dbReference>
<feature type="transmembrane region" description="Helical" evidence="5">
    <location>
        <begin position="83"/>
        <end position="112"/>
    </location>
</feature>